<dbReference type="GO" id="GO:0006282">
    <property type="term" value="P:regulation of DNA repair"/>
    <property type="evidence" value="ECO:0007669"/>
    <property type="project" value="InterPro"/>
</dbReference>
<dbReference type="InterPro" id="IPR007724">
    <property type="entry name" value="Poly_GlycHdrlase"/>
</dbReference>
<dbReference type="AlphaFoldDB" id="A0A6S8J0E9"/>
<dbReference type="EMBL" id="HBIM01006253">
    <property type="protein sequence ID" value="CAE0407502.1"/>
    <property type="molecule type" value="Transcribed_RNA"/>
</dbReference>
<dbReference type="EMBL" id="HBIM01006254">
    <property type="protein sequence ID" value="CAE0407503.1"/>
    <property type="molecule type" value="Transcribed_RNA"/>
</dbReference>
<sequence length="350" mass="38732">MSSDPSKVGEKTFEIRELARQYPPAWQHENKRIVARIAGDDKQTPGSITVSRWKADNHLPLTIVGDQVTSVVPHKGFFSYNHPTPDEEDEDDDSTMHWHMNFADPLVFAHGEGPLLAQDELQIVEHPILCSIGKALQHTTHDDDELRNLTREQGVATPILVRGAPRRCRLLTDRYPIYGDHFAQASKEIMEEAVERIDIPMRSNIVAISAVAPSYGMYTVTQITHLLETAYAGFRACVLTAAGRDVAIHTGHWGCGAYGGNKGLVAAIQIMAAGMAGVRTLHFWYGPAAQDYTALQHGMEVASRLHGTPTLRSVQLLDSAGYSWGVANENHVPYEPPECCLLSRPIHEEE</sequence>
<evidence type="ECO:0000313" key="3">
    <source>
        <dbReference type="EMBL" id="CAE0407503.1"/>
    </source>
</evidence>
<gene>
    <name evidence="2" type="ORF">ACOF00016_LOCUS5325</name>
    <name evidence="3" type="ORF">ACOF00016_LOCUS5326</name>
</gene>
<name>A0A6S8J0E9_9STRA</name>
<dbReference type="InterPro" id="IPR046372">
    <property type="entry name" value="PARG_cat_C"/>
</dbReference>
<dbReference type="GO" id="GO:0005737">
    <property type="term" value="C:cytoplasm"/>
    <property type="evidence" value="ECO:0007669"/>
    <property type="project" value="TreeGrafter"/>
</dbReference>
<dbReference type="Pfam" id="PF05028">
    <property type="entry name" value="PARG_cat_C"/>
    <property type="match status" value="1"/>
</dbReference>
<dbReference type="GO" id="GO:1990966">
    <property type="term" value="P:ATP generation from poly-ADP-D-ribose"/>
    <property type="evidence" value="ECO:0007669"/>
    <property type="project" value="TreeGrafter"/>
</dbReference>
<dbReference type="GO" id="GO:0009225">
    <property type="term" value="P:nucleotide-sugar metabolic process"/>
    <property type="evidence" value="ECO:0007669"/>
    <property type="project" value="TreeGrafter"/>
</dbReference>
<dbReference type="GO" id="GO:0005634">
    <property type="term" value="C:nucleus"/>
    <property type="evidence" value="ECO:0007669"/>
    <property type="project" value="TreeGrafter"/>
</dbReference>
<proteinExistence type="predicted"/>
<organism evidence="2">
    <name type="scientific">Amphora coffeiformis</name>
    <dbReference type="NCBI Taxonomy" id="265554"/>
    <lineage>
        <taxon>Eukaryota</taxon>
        <taxon>Sar</taxon>
        <taxon>Stramenopiles</taxon>
        <taxon>Ochrophyta</taxon>
        <taxon>Bacillariophyta</taxon>
        <taxon>Bacillariophyceae</taxon>
        <taxon>Bacillariophycidae</taxon>
        <taxon>Thalassiophysales</taxon>
        <taxon>Catenulaceae</taxon>
        <taxon>Amphora</taxon>
    </lineage>
</organism>
<accession>A0A6S8J0E9</accession>
<evidence type="ECO:0000259" key="1">
    <source>
        <dbReference type="Pfam" id="PF05028"/>
    </source>
</evidence>
<dbReference type="PANTHER" id="PTHR12837:SF15">
    <property type="entry name" value="POLY(ADP-RIBOSE) GLYCOHYDROLASE"/>
    <property type="match status" value="1"/>
</dbReference>
<evidence type="ECO:0000313" key="2">
    <source>
        <dbReference type="EMBL" id="CAE0407502.1"/>
    </source>
</evidence>
<dbReference type="PANTHER" id="PTHR12837">
    <property type="entry name" value="POLY ADP-RIBOSE GLYCOHYDROLASE"/>
    <property type="match status" value="1"/>
</dbReference>
<feature type="domain" description="PARG catalytic Macro" evidence="1">
    <location>
        <begin position="177"/>
        <end position="283"/>
    </location>
</feature>
<dbReference type="GO" id="GO:0005975">
    <property type="term" value="P:carbohydrate metabolic process"/>
    <property type="evidence" value="ECO:0007669"/>
    <property type="project" value="InterPro"/>
</dbReference>
<protein>
    <recommendedName>
        <fullName evidence="1">PARG catalytic Macro domain-containing protein</fullName>
    </recommendedName>
</protein>
<dbReference type="GO" id="GO:0004649">
    <property type="term" value="F:poly(ADP-ribose) glycohydrolase activity"/>
    <property type="evidence" value="ECO:0007669"/>
    <property type="project" value="InterPro"/>
</dbReference>
<reference evidence="2" key="1">
    <citation type="submission" date="2021-01" db="EMBL/GenBank/DDBJ databases">
        <authorList>
            <person name="Corre E."/>
            <person name="Pelletier E."/>
            <person name="Niang G."/>
            <person name="Scheremetjew M."/>
            <person name="Finn R."/>
            <person name="Kale V."/>
            <person name="Holt S."/>
            <person name="Cochrane G."/>
            <person name="Meng A."/>
            <person name="Brown T."/>
            <person name="Cohen L."/>
        </authorList>
    </citation>
    <scope>NUCLEOTIDE SEQUENCE</scope>
    <source>
        <strain evidence="2">CCMP127</strain>
    </source>
</reference>